<reference evidence="3" key="1">
    <citation type="submission" date="2021-06" db="EMBL/GenBank/DDBJ databases">
        <authorList>
            <consortium name="Wellcome Sanger Institute Data Sharing"/>
        </authorList>
    </citation>
    <scope>NUCLEOTIDE SEQUENCE [LARGE SCALE GENOMIC DNA]</scope>
</reference>
<evidence type="ECO:0000313" key="3">
    <source>
        <dbReference type="Ensembl" id="ENSECRP00000032961.1"/>
    </source>
</evidence>
<evidence type="ECO:0000256" key="1">
    <source>
        <dbReference type="SAM" id="MobiDB-lite"/>
    </source>
</evidence>
<dbReference type="Proteomes" id="UP000694620">
    <property type="component" value="Chromosome 2"/>
</dbReference>
<dbReference type="Pfam" id="PF16054">
    <property type="entry name" value="TMEM72"/>
    <property type="match status" value="1"/>
</dbReference>
<feature type="compositionally biased region" description="Polar residues" evidence="1">
    <location>
        <begin position="232"/>
        <end position="250"/>
    </location>
</feature>
<reference evidence="3" key="3">
    <citation type="submission" date="2025-09" db="UniProtKB">
        <authorList>
            <consortium name="Ensembl"/>
        </authorList>
    </citation>
    <scope>IDENTIFICATION</scope>
</reference>
<dbReference type="OrthoDB" id="5946061at2759"/>
<dbReference type="CTD" id="643236"/>
<feature type="transmembrane region" description="Helical" evidence="2">
    <location>
        <begin position="93"/>
        <end position="109"/>
    </location>
</feature>
<keyword evidence="4" id="KW-1185">Reference proteome</keyword>
<keyword evidence="2" id="KW-0812">Transmembrane</keyword>
<reference evidence="3" key="2">
    <citation type="submission" date="2025-08" db="UniProtKB">
        <authorList>
            <consortium name="Ensembl"/>
        </authorList>
    </citation>
    <scope>IDENTIFICATION</scope>
</reference>
<feature type="transmembrane region" description="Helical" evidence="2">
    <location>
        <begin position="115"/>
        <end position="130"/>
    </location>
</feature>
<feature type="transmembrane region" description="Helical" evidence="2">
    <location>
        <begin position="42"/>
        <end position="65"/>
    </location>
</feature>
<evidence type="ECO:0000256" key="2">
    <source>
        <dbReference type="SAM" id="Phobius"/>
    </source>
</evidence>
<keyword evidence="2" id="KW-1133">Transmembrane helix</keyword>
<evidence type="ECO:0000313" key="4">
    <source>
        <dbReference type="Proteomes" id="UP000694620"/>
    </source>
</evidence>
<protein>
    <submittedName>
        <fullName evidence="3">Transmembrane protein 72</fullName>
    </submittedName>
</protein>
<keyword evidence="2" id="KW-0472">Membrane</keyword>
<dbReference type="PANTHER" id="PTHR28474:SF1">
    <property type="entry name" value="TRANSMEMBRANE PROTEIN 72"/>
    <property type="match status" value="1"/>
</dbReference>
<feature type="region of interest" description="Disordered" evidence="1">
    <location>
        <begin position="197"/>
        <end position="258"/>
    </location>
</feature>
<proteinExistence type="predicted"/>
<dbReference type="PANTHER" id="PTHR28474">
    <property type="entry name" value="TRANSMEMBRANE PROTEIN 72"/>
    <property type="match status" value="1"/>
</dbReference>
<name>A0A8C4TR02_ERPCA</name>
<dbReference type="Ensembl" id="ENSECRT00000033685.1">
    <property type="protein sequence ID" value="ENSECRP00000032961.1"/>
    <property type="gene ID" value="ENSECRG00000022329.1"/>
</dbReference>
<dbReference type="AlphaFoldDB" id="A0A8C4TR02"/>
<sequence length="258" mass="28651">MANIAYWTLVECICRILGVSTAAVLLGVGVETALQGKFESLAVYLLFSAAGVSLFEISFFIDLLLSRCLLCTSNSTLSVLWTKTARLGGFQKFLAYTLMSIVCFLHPVLVWHATIPGAMLVITGIAYFILSKKKKIRQTQGNGSETESYIDPSATAMDVTAAGDTEQTYSFNLAAKKQKSAALKYIQSVLKINQTEKKRHLSNPDEDNLEQQKRQKKQVHFRENEVKIIPTDETSLTDQESELQETTSDTVPIILSRK</sequence>
<gene>
    <name evidence="3" type="primary">TMEM72</name>
    <name evidence="3" type="synonym">tmem72</name>
</gene>
<dbReference type="GeneTree" id="ENSGT00390000006888"/>
<dbReference type="GeneID" id="114644864"/>
<feature type="transmembrane region" description="Helical" evidence="2">
    <location>
        <begin position="12"/>
        <end position="30"/>
    </location>
</feature>
<organism evidence="3 4">
    <name type="scientific">Erpetoichthys calabaricus</name>
    <name type="common">Rope fish</name>
    <name type="synonym">Calamoichthys calabaricus</name>
    <dbReference type="NCBI Taxonomy" id="27687"/>
    <lineage>
        <taxon>Eukaryota</taxon>
        <taxon>Metazoa</taxon>
        <taxon>Chordata</taxon>
        <taxon>Craniata</taxon>
        <taxon>Vertebrata</taxon>
        <taxon>Euteleostomi</taxon>
        <taxon>Actinopterygii</taxon>
        <taxon>Polypteriformes</taxon>
        <taxon>Polypteridae</taxon>
        <taxon>Erpetoichthys</taxon>
    </lineage>
</organism>
<dbReference type="RefSeq" id="XP_028648689.2">
    <property type="nucleotide sequence ID" value="XM_028792856.2"/>
</dbReference>
<accession>A0A8C4TR02</accession>
<dbReference type="InterPro" id="IPR032055">
    <property type="entry name" value="TMEM72"/>
</dbReference>